<protein>
    <submittedName>
        <fullName evidence="2">Uncharacterized protein</fullName>
    </submittedName>
</protein>
<dbReference type="Proteomes" id="UP000887576">
    <property type="component" value="Unplaced"/>
</dbReference>
<organism evidence="1 2">
    <name type="scientific">Panagrolaimus sp. JU765</name>
    <dbReference type="NCBI Taxonomy" id="591449"/>
    <lineage>
        <taxon>Eukaryota</taxon>
        <taxon>Metazoa</taxon>
        <taxon>Ecdysozoa</taxon>
        <taxon>Nematoda</taxon>
        <taxon>Chromadorea</taxon>
        <taxon>Rhabditida</taxon>
        <taxon>Tylenchina</taxon>
        <taxon>Panagrolaimomorpha</taxon>
        <taxon>Panagrolaimoidea</taxon>
        <taxon>Panagrolaimidae</taxon>
        <taxon>Panagrolaimus</taxon>
    </lineage>
</organism>
<sequence length="144" mass="17048">MYKVLILSLIFHAFYDLISAQHVDHSQFRQYTCIEHGEAEVTDCRLTFMTSDDEPITVTDSGCFMEKDMEKQELRNFCPLQCANSDFVYIIGQRPSDHLSCREKETFNVVRRRNDWFLWRSAECLTEEIQFDIGCINSQYLDKH</sequence>
<name>A0AC34RI99_9BILA</name>
<dbReference type="WBParaSite" id="JU765_v2.g7195.t1">
    <property type="protein sequence ID" value="JU765_v2.g7195.t1"/>
    <property type="gene ID" value="JU765_v2.g7195"/>
</dbReference>
<reference evidence="2" key="1">
    <citation type="submission" date="2022-11" db="UniProtKB">
        <authorList>
            <consortium name="WormBaseParasite"/>
        </authorList>
    </citation>
    <scope>IDENTIFICATION</scope>
</reference>
<evidence type="ECO:0000313" key="2">
    <source>
        <dbReference type="WBParaSite" id="JU765_v2.g7195.t1"/>
    </source>
</evidence>
<evidence type="ECO:0000313" key="1">
    <source>
        <dbReference type="Proteomes" id="UP000887576"/>
    </source>
</evidence>
<proteinExistence type="predicted"/>
<accession>A0AC34RI99</accession>